<evidence type="ECO:0000313" key="3">
    <source>
        <dbReference type="EMBL" id="RDD84990.1"/>
    </source>
</evidence>
<name>A0A369UZE1_9ACTN</name>
<dbReference type="RefSeq" id="WP_114532421.1">
    <property type="nucleotide sequence ID" value="NZ_QQBH01000031.1"/>
</dbReference>
<feature type="domain" description="HNH nuclease" evidence="2">
    <location>
        <begin position="175"/>
        <end position="197"/>
    </location>
</feature>
<evidence type="ECO:0000256" key="1">
    <source>
        <dbReference type="SAM" id="MobiDB-lite"/>
    </source>
</evidence>
<comment type="caution">
    <text evidence="3">The sequence shown here is derived from an EMBL/GenBank/DDBJ whole genome shotgun (WGS) entry which is preliminary data.</text>
</comment>
<sequence length="236" mass="26525">MNNGVQYSRERLIEAAAQCSDIDEVIAFFGTRPYATLRRYLTRRFAHFDIDTSHFRPWGKRTRPSSDELRIAVGESSSIAETLRHLERPDNGGQRALLRQWVAEESLTTTHFLGQAHQRDKPRPMLAKRPEDVLVRRDDGNRTRTAPLRRALREIGVPEECAECGTGSEWLGKPMTLEVDHVNGDRSDNRRENLRLLCPNCHATTSTWCRGGARRRATPGSMATAGGGGAMATQQT</sequence>
<dbReference type="Pfam" id="PF13392">
    <property type="entry name" value="HNH_3"/>
    <property type="match status" value="1"/>
</dbReference>
<keyword evidence="3" id="KW-0255">Endonuclease</keyword>
<dbReference type="InterPro" id="IPR003615">
    <property type="entry name" value="HNH_nuc"/>
</dbReference>
<reference evidence="3 4" key="1">
    <citation type="submission" date="2018-07" db="EMBL/GenBank/DDBJ databases">
        <title>Genome guided investigation of antibiotics producing actinomycetales strain isolated from a Macau mangrove ecosystem.</title>
        <authorList>
            <person name="Hu D."/>
        </authorList>
    </citation>
    <scope>NUCLEOTIDE SEQUENCE [LARGE SCALE GENOMIC DNA]</scope>
    <source>
        <strain evidence="3 4">2297</strain>
    </source>
</reference>
<dbReference type="Proteomes" id="UP000253742">
    <property type="component" value="Unassembled WGS sequence"/>
</dbReference>
<evidence type="ECO:0000259" key="2">
    <source>
        <dbReference type="Pfam" id="PF13392"/>
    </source>
</evidence>
<gene>
    <name evidence="3" type="ORF">DVZ84_32190</name>
</gene>
<dbReference type="GO" id="GO:0004519">
    <property type="term" value="F:endonuclease activity"/>
    <property type="evidence" value="ECO:0007669"/>
    <property type="project" value="UniProtKB-KW"/>
</dbReference>
<dbReference type="OrthoDB" id="2085958at2"/>
<accession>A0A369UZE1</accession>
<protein>
    <submittedName>
        <fullName evidence="3">HNH endonuclease</fullName>
    </submittedName>
</protein>
<keyword evidence="3" id="KW-0540">Nuclease</keyword>
<feature type="region of interest" description="Disordered" evidence="1">
    <location>
        <begin position="212"/>
        <end position="236"/>
    </location>
</feature>
<organism evidence="3 4">
    <name type="scientific">Streptomyces parvulus</name>
    <dbReference type="NCBI Taxonomy" id="146923"/>
    <lineage>
        <taxon>Bacteria</taxon>
        <taxon>Bacillati</taxon>
        <taxon>Actinomycetota</taxon>
        <taxon>Actinomycetes</taxon>
        <taxon>Kitasatosporales</taxon>
        <taxon>Streptomycetaceae</taxon>
        <taxon>Streptomyces</taxon>
    </lineage>
</organism>
<dbReference type="AlphaFoldDB" id="A0A369UZE1"/>
<keyword evidence="3" id="KW-0378">Hydrolase</keyword>
<dbReference type="CDD" id="cd00085">
    <property type="entry name" value="HNHc"/>
    <property type="match status" value="1"/>
</dbReference>
<dbReference type="EMBL" id="QQBH01000031">
    <property type="protein sequence ID" value="RDD84990.1"/>
    <property type="molecule type" value="Genomic_DNA"/>
</dbReference>
<evidence type="ECO:0000313" key="4">
    <source>
        <dbReference type="Proteomes" id="UP000253742"/>
    </source>
</evidence>
<proteinExistence type="predicted"/>